<gene>
    <name evidence="2" type="ORF">Y1Q_0014082</name>
</gene>
<organism evidence="2 3">
    <name type="scientific">Alligator mississippiensis</name>
    <name type="common">American alligator</name>
    <dbReference type="NCBI Taxonomy" id="8496"/>
    <lineage>
        <taxon>Eukaryota</taxon>
        <taxon>Metazoa</taxon>
        <taxon>Chordata</taxon>
        <taxon>Craniata</taxon>
        <taxon>Vertebrata</taxon>
        <taxon>Euteleostomi</taxon>
        <taxon>Archelosauria</taxon>
        <taxon>Archosauria</taxon>
        <taxon>Crocodylia</taxon>
        <taxon>Alligatoridae</taxon>
        <taxon>Alligatorinae</taxon>
        <taxon>Alligator</taxon>
    </lineage>
</organism>
<dbReference type="EMBL" id="AKHW03006003">
    <property type="protein sequence ID" value="KYO24785.1"/>
    <property type="molecule type" value="Genomic_DNA"/>
</dbReference>
<name>A0A151MJS6_ALLMI</name>
<evidence type="ECO:0000313" key="3">
    <source>
        <dbReference type="Proteomes" id="UP000050525"/>
    </source>
</evidence>
<dbReference type="AlphaFoldDB" id="A0A151MJS6"/>
<keyword evidence="3" id="KW-1185">Reference proteome</keyword>
<reference evidence="2 3" key="1">
    <citation type="journal article" date="2012" name="Genome Biol.">
        <title>Sequencing three crocodilian genomes to illuminate the evolution of archosaurs and amniotes.</title>
        <authorList>
            <person name="St John J.A."/>
            <person name="Braun E.L."/>
            <person name="Isberg S.R."/>
            <person name="Miles L.G."/>
            <person name="Chong A.Y."/>
            <person name="Gongora J."/>
            <person name="Dalzell P."/>
            <person name="Moran C."/>
            <person name="Bed'hom B."/>
            <person name="Abzhanov A."/>
            <person name="Burgess S.C."/>
            <person name="Cooksey A.M."/>
            <person name="Castoe T.A."/>
            <person name="Crawford N.G."/>
            <person name="Densmore L.D."/>
            <person name="Drew J.C."/>
            <person name="Edwards S.V."/>
            <person name="Faircloth B.C."/>
            <person name="Fujita M.K."/>
            <person name="Greenwold M.J."/>
            <person name="Hoffmann F.G."/>
            <person name="Howard J.M."/>
            <person name="Iguchi T."/>
            <person name="Janes D.E."/>
            <person name="Khan S.Y."/>
            <person name="Kohno S."/>
            <person name="de Koning A.J."/>
            <person name="Lance S.L."/>
            <person name="McCarthy F.M."/>
            <person name="McCormack J.E."/>
            <person name="Merchant M.E."/>
            <person name="Peterson D.G."/>
            <person name="Pollock D.D."/>
            <person name="Pourmand N."/>
            <person name="Raney B.J."/>
            <person name="Roessler K.A."/>
            <person name="Sanford J.R."/>
            <person name="Sawyer R.H."/>
            <person name="Schmidt C.J."/>
            <person name="Triplett E.W."/>
            <person name="Tuberville T.D."/>
            <person name="Venegas-Anaya M."/>
            <person name="Howard J.T."/>
            <person name="Jarvis E.D."/>
            <person name="Guillette L.J.Jr."/>
            <person name="Glenn T.C."/>
            <person name="Green R.E."/>
            <person name="Ray D.A."/>
        </authorList>
    </citation>
    <scope>NUCLEOTIDE SEQUENCE [LARGE SCALE GENOMIC DNA]</scope>
    <source>
        <strain evidence="2">KSC_2009_1</strain>
    </source>
</reference>
<feature type="region of interest" description="Disordered" evidence="1">
    <location>
        <begin position="1"/>
        <end position="47"/>
    </location>
</feature>
<proteinExistence type="predicted"/>
<sequence>MRRGGREGEVRLFQPQSPCTWQPLLLPPPRARPPGADAGPRENPAVLTLGAGGTGASLSHGDLVGIAWKSFCPAGGYSAARALRDGGSPTPGLGIFNLPAHFFGASKVQGVLAQSALWDLLAYSLSLLATPEIGMY</sequence>
<protein>
    <submittedName>
        <fullName evidence="2">Uncharacterized protein</fullName>
    </submittedName>
</protein>
<feature type="compositionally biased region" description="Basic and acidic residues" evidence="1">
    <location>
        <begin position="1"/>
        <end position="10"/>
    </location>
</feature>
<evidence type="ECO:0000256" key="1">
    <source>
        <dbReference type="SAM" id="MobiDB-lite"/>
    </source>
</evidence>
<dbReference type="Proteomes" id="UP000050525">
    <property type="component" value="Unassembled WGS sequence"/>
</dbReference>
<comment type="caution">
    <text evidence="2">The sequence shown here is derived from an EMBL/GenBank/DDBJ whole genome shotgun (WGS) entry which is preliminary data.</text>
</comment>
<evidence type="ECO:0000313" key="2">
    <source>
        <dbReference type="EMBL" id="KYO24785.1"/>
    </source>
</evidence>
<accession>A0A151MJS6</accession>